<evidence type="ECO:0000256" key="2">
    <source>
        <dbReference type="SAM" id="Phobius"/>
    </source>
</evidence>
<sequence>MGLFSPNKNNDSAPAQPAAEPQRVPTPTGGKSAPTPRRKDAEAARRQRINPQLSPKEAKARARQDAAADRRKQTEAIDNVPGRKLMRAYVDTRFNLAEWAMPILMVLLLLTLVVSPAVPVIIEPVTYATWAFMLLVAFDIWRMWRGFKQLAAERIPNEPLKGLLYYGFNRALSLRRLRIPRPVLKRGDSF</sequence>
<evidence type="ECO:0000313" key="4">
    <source>
        <dbReference type="Proteomes" id="UP000238164"/>
    </source>
</evidence>
<keyword evidence="4" id="KW-1185">Reference proteome</keyword>
<keyword evidence="2" id="KW-0472">Membrane</keyword>
<organism evidence="3 4">
    <name type="scientific">Micropruina glycogenica</name>
    <dbReference type="NCBI Taxonomy" id="75385"/>
    <lineage>
        <taxon>Bacteria</taxon>
        <taxon>Bacillati</taxon>
        <taxon>Actinomycetota</taxon>
        <taxon>Actinomycetes</taxon>
        <taxon>Propionibacteriales</taxon>
        <taxon>Nocardioidaceae</taxon>
        <taxon>Micropruina</taxon>
    </lineage>
</organism>
<name>A0A2N9JI84_9ACTN</name>
<dbReference type="Pfam" id="PF11241">
    <property type="entry name" value="DUF3043"/>
    <property type="match status" value="1"/>
</dbReference>
<gene>
    <name evidence="3" type="ORF">MPLG2_2456</name>
</gene>
<dbReference type="EMBL" id="LT985188">
    <property type="protein sequence ID" value="SPD87486.1"/>
    <property type="molecule type" value="Genomic_DNA"/>
</dbReference>
<proteinExistence type="predicted"/>
<dbReference type="OrthoDB" id="5194448at2"/>
<feature type="compositionally biased region" description="Polar residues" evidence="1">
    <location>
        <begin position="1"/>
        <end position="13"/>
    </location>
</feature>
<accession>A0A2N9JI84</accession>
<keyword evidence="2" id="KW-1133">Transmembrane helix</keyword>
<feature type="transmembrane region" description="Helical" evidence="2">
    <location>
        <begin position="127"/>
        <end position="144"/>
    </location>
</feature>
<reference evidence="3 4" key="1">
    <citation type="submission" date="2018-02" db="EMBL/GenBank/DDBJ databases">
        <authorList>
            <person name="Cohen D.B."/>
            <person name="Kent A.D."/>
        </authorList>
    </citation>
    <scope>NUCLEOTIDE SEQUENCE [LARGE SCALE GENOMIC DNA]</scope>
    <source>
        <strain evidence="3">1</strain>
    </source>
</reference>
<dbReference type="AlphaFoldDB" id="A0A2N9JI84"/>
<evidence type="ECO:0000256" key="1">
    <source>
        <dbReference type="SAM" id="MobiDB-lite"/>
    </source>
</evidence>
<keyword evidence="2" id="KW-0812">Transmembrane</keyword>
<dbReference type="Proteomes" id="UP000238164">
    <property type="component" value="Chromosome 1"/>
</dbReference>
<evidence type="ECO:0000313" key="3">
    <source>
        <dbReference type="EMBL" id="SPD87486.1"/>
    </source>
</evidence>
<evidence type="ECO:0008006" key="5">
    <source>
        <dbReference type="Google" id="ProtNLM"/>
    </source>
</evidence>
<dbReference type="KEGG" id="mgg:MPLG2_2456"/>
<dbReference type="RefSeq" id="WP_105186206.1">
    <property type="nucleotide sequence ID" value="NZ_BAAAGO010000031.1"/>
</dbReference>
<feature type="transmembrane region" description="Helical" evidence="2">
    <location>
        <begin position="96"/>
        <end position="121"/>
    </location>
</feature>
<feature type="region of interest" description="Disordered" evidence="1">
    <location>
        <begin position="1"/>
        <end position="75"/>
    </location>
</feature>
<feature type="compositionally biased region" description="Basic and acidic residues" evidence="1">
    <location>
        <begin position="56"/>
        <end position="75"/>
    </location>
</feature>
<protein>
    <recommendedName>
        <fullName evidence="5">DUF3043 domain-containing protein</fullName>
    </recommendedName>
</protein>
<dbReference type="InterPro" id="IPR021403">
    <property type="entry name" value="DUF3043"/>
</dbReference>